<proteinExistence type="predicted"/>
<evidence type="ECO:0000313" key="2">
    <source>
        <dbReference type="EMBL" id="MFB9134411.1"/>
    </source>
</evidence>
<accession>A0ABV5HJK3</accession>
<gene>
    <name evidence="2" type="ORF">ACFFUV_05420</name>
</gene>
<dbReference type="PROSITE" id="PS51257">
    <property type="entry name" value="PROKAR_LIPOPROTEIN"/>
    <property type="match status" value="1"/>
</dbReference>
<feature type="signal peptide" evidence="1">
    <location>
        <begin position="1"/>
        <end position="21"/>
    </location>
</feature>
<evidence type="ECO:0000256" key="1">
    <source>
        <dbReference type="SAM" id="SignalP"/>
    </source>
</evidence>
<protein>
    <submittedName>
        <fullName evidence="2">DUF3833 domain-containing protein</fullName>
    </submittedName>
</protein>
<feature type="chain" id="PRO_5045847862" evidence="1">
    <location>
        <begin position="22"/>
        <end position="175"/>
    </location>
</feature>
<keyword evidence="3" id="KW-1185">Reference proteome</keyword>
<sequence length="175" mass="20110">MRFLKGFWIIVVATLISACSADIDEYQTQAPRFDLFSYFDGEVHAWGMVQDYRNKQARRFTVVIEGSVRGGTLTLNEAFTYDDGETDNRVWTISREGEGYYTGYADDIIGEAKGREVGNALQWKYDFELAVDGTNVEVTFDDWLYRQDSKRVFNLTSITKLGVEVGRVTLFFEKQ</sequence>
<dbReference type="Pfam" id="PF12915">
    <property type="entry name" value="DUF3833"/>
    <property type="match status" value="1"/>
</dbReference>
<dbReference type="Proteomes" id="UP001589645">
    <property type="component" value="Unassembled WGS sequence"/>
</dbReference>
<dbReference type="InterPro" id="IPR024409">
    <property type="entry name" value="DUF3833"/>
</dbReference>
<evidence type="ECO:0000313" key="3">
    <source>
        <dbReference type="Proteomes" id="UP001589645"/>
    </source>
</evidence>
<organism evidence="2 3">
    <name type="scientific">Vibrio olivae</name>
    <dbReference type="NCBI Taxonomy" id="1243002"/>
    <lineage>
        <taxon>Bacteria</taxon>
        <taxon>Pseudomonadati</taxon>
        <taxon>Pseudomonadota</taxon>
        <taxon>Gammaproteobacteria</taxon>
        <taxon>Vibrionales</taxon>
        <taxon>Vibrionaceae</taxon>
        <taxon>Vibrio</taxon>
    </lineage>
</organism>
<keyword evidence="1" id="KW-0732">Signal</keyword>
<name>A0ABV5HJK3_9VIBR</name>
<reference evidence="2 3" key="1">
    <citation type="submission" date="2024-09" db="EMBL/GenBank/DDBJ databases">
        <authorList>
            <person name="Sun Q."/>
            <person name="Mori K."/>
        </authorList>
    </citation>
    <scope>NUCLEOTIDE SEQUENCE [LARGE SCALE GENOMIC DNA]</scope>
    <source>
        <strain evidence="2 3">CECT 8064</strain>
    </source>
</reference>
<dbReference type="RefSeq" id="WP_390190297.1">
    <property type="nucleotide sequence ID" value="NZ_JBHMEP010000001.1"/>
</dbReference>
<dbReference type="EMBL" id="JBHMEP010000001">
    <property type="protein sequence ID" value="MFB9134411.1"/>
    <property type="molecule type" value="Genomic_DNA"/>
</dbReference>
<comment type="caution">
    <text evidence="2">The sequence shown here is derived from an EMBL/GenBank/DDBJ whole genome shotgun (WGS) entry which is preliminary data.</text>
</comment>